<dbReference type="Proteomes" id="UP000321518">
    <property type="component" value="Unassembled WGS sequence"/>
</dbReference>
<dbReference type="AlphaFoldDB" id="A0A511KPB2"/>
<dbReference type="EMBL" id="BJWK01000017">
    <property type="protein sequence ID" value="GEM11775.1"/>
    <property type="molecule type" value="Genomic_DNA"/>
</dbReference>
<protein>
    <submittedName>
        <fullName evidence="1">Uncharacterized protein</fullName>
    </submittedName>
</protein>
<evidence type="ECO:0000313" key="2">
    <source>
        <dbReference type="Proteomes" id="UP000321518"/>
    </source>
</evidence>
<sequence length="142" mass="16220">MTPDLQAALELLGKPAQTLWRKVLPFVRLSLADRLQTSSLPQHTAVQLDLVLDDDSDWGLALVERELKHRGVTDAYRRDAVLASIWPEHRDLVAPTARCIEMRFKNLAEYTTEAHKQGIHELAKRSSVAREGNYERTRIYGM</sequence>
<comment type="caution">
    <text evidence="1">The sequence shown here is derived from an EMBL/GenBank/DDBJ whole genome shotgun (WGS) entry which is preliminary data.</text>
</comment>
<reference evidence="1 2" key="1">
    <citation type="submission" date="2019-07" db="EMBL/GenBank/DDBJ databases">
        <title>Rhodotorula toruloides NBRC10032 genome sequencing.</title>
        <authorList>
            <person name="Shida Y."/>
            <person name="Takaku H."/>
            <person name="Ogasawara W."/>
            <person name="Mori K."/>
        </authorList>
    </citation>
    <scope>NUCLEOTIDE SEQUENCE [LARGE SCALE GENOMIC DNA]</scope>
    <source>
        <strain evidence="1 2">NBRC10032</strain>
    </source>
</reference>
<dbReference type="OrthoDB" id="10503188at2759"/>
<gene>
    <name evidence="1" type="ORF">Rt10032_c17g5792</name>
</gene>
<organism evidence="1 2">
    <name type="scientific">Rhodotorula toruloides</name>
    <name type="common">Yeast</name>
    <name type="synonym">Rhodosporidium toruloides</name>
    <dbReference type="NCBI Taxonomy" id="5286"/>
    <lineage>
        <taxon>Eukaryota</taxon>
        <taxon>Fungi</taxon>
        <taxon>Dikarya</taxon>
        <taxon>Basidiomycota</taxon>
        <taxon>Pucciniomycotina</taxon>
        <taxon>Microbotryomycetes</taxon>
        <taxon>Sporidiobolales</taxon>
        <taxon>Sporidiobolaceae</taxon>
        <taxon>Rhodotorula</taxon>
    </lineage>
</organism>
<accession>A0A511KPB2</accession>
<name>A0A511KPB2_RHOTO</name>
<proteinExistence type="predicted"/>
<evidence type="ECO:0000313" key="1">
    <source>
        <dbReference type="EMBL" id="GEM11775.1"/>
    </source>
</evidence>